<feature type="compositionally biased region" description="Basic residues" evidence="1">
    <location>
        <begin position="202"/>
        <end position="213"/>
    </location>
</feature>
<feature type="compositionally biased region" description="Acidic residues" evidence="1">
    <location>
        <begin position="742"/>
        <end position="756"/>
    </location>
</feature>
<dbReference type="Proteomes" id="UP000807469">
    <property type="component" value="Unassembled WGS sequence"/>
</dbReference>
<sequence length="883" mass="92968">MSTTPETDLAAAPAALGQGQVQVDADLDGAPVLPLHLVGTQAFLPSLLAHIRGSTTTTGTALPLDQVILQSILLCLIAGEKHLILRTLEEDIGFTSKLVVWTLSHIFDLPTRKLRLRPPPSALAPPFPSRPPSVPPTPGAGAASSSSNSVAVPAPRRANLKTKCASNDPALFQRALFLHGHGGAETSADEDGDEDGDEGYPHHGHPHGHRRRYSGTAKGNGKGKGKKKPGEKRHAYTAPAAPLGGDARSRSVPSNLVGVGGGGMQRTTSPESMLLGAGGGGSYRRQQQQQQTTTTTTTTTREYAASAISTTPTTTTTTPIPIIRPQPIYAAQRQSLLPHAYTDPLPASPTTTARPRSSHSRFGLGSHRRHSRVSSTSTSRAGGGGGGGPPQLPRALVLSGLEDASEGVQRALTRVLADGKVVLEEEDGAEDGDGDGGGGGGGSGVWTLPEGFFVVYVCPWSTTERPGVHKSLLDKFAMSTNVFVPQNIRRDFHLLPFSPVPTHFLGVQHQHQQFQSNSNNNNTSLPSPQYKFFSHSNPGTPSPAQALALPQTYTPPPATPAALPGSSSVHRRASTHSNQSHAKSSLYTYHSQHTHHTQVPTNRHSTYSTLSTLYAATTHPTASAPAPPTLFRTPPIPSSWISTLRSMAQKHTYISPDLRLYMADIFSAARNHARLDAMLLGRSALKDAEALVRASRVLGVDLTGMELLRPVVGGVGAGAGAGVGDEAYEGFAPGAASGKAGEDDDTDEDEDDEDEYSSALDISIHSEPLLTTRAQSVTESALPAPLAAMRTLDVSEVNIARIVPRVISHRVRLRSGPEEEVLASALFGATFAPPLPPPPKETRGEKEGGMGKNAKAGDGQGEDGKKNELVSVKAVLVQILAEV</sequence>
<dbReference type="EMBL" id="MU155221">
    <property type="protein sequence ID" value="KAF9479038.1"/>
    <property type="molecule type" value="Genomic_DNA"/>
</dbReference>
<feature type="region of interest" description="Disordered" evidence="1">
    <location>
        <begin position="830"/>
        <end position="867"/>
    </location>
</feature>
<feature type="compositionally biased region" description="Pro residues" evidence="1">
    <location>
        <begin position="117"/>
        <end position="138"/>
    </location>
</feature>
<feature type="compositionally biased region" description="Low complexity" evidence="1">
    <location>
        <begin position="509"/>
        <end position="522"/>
    </location>
</feature>
<feature type="compositionally biased region" description="Basic residues" evidence="1">
    <location>
        <begin position="221"/>
        <end position="231"/>
    </location>
</feature>
<feature type="compositionally biased region" description="Low complexity" evidence="1">
    <location>
        <begin position="286"/>
        <end position="298"/>
    </location>
</feature>
<feature type="region of interest" description="Disordered" evidence="1">
    <location>
        <begin position="182"/>
        <end position="298"/>
    </location>
</feature>
<feature type="region of interest" description="Disordered" evidence="1">
    <location>
        <begin position="423"/>
        <end position="443"/>
    </location>
</feature>
<evidence type="ECO:0000313" key="2">
    <source>
        <dbReference type="EMBL" id="KAF9479038.1"/>
    </source>
</evidence>
<feature type="region of interest" description="Disordered" evidence="1">
    <location>
        <begin position="732"/>
        <end position="756"/>
    </location>
</feature>
<feature type="region of interest" description="Disordered" evidence="1">
    <location>
        <begin position="340"/>
        <end position="394"/>
    </location>
</feature>
<evidence type="ECO:0000313" key="3">
    <source>
        <dbReference type="Proteomes" id="UP000807469"/>
    </source>
</evidence>
<feature type="compositionally biased region" description="Polar residues" evidence="1">
    <location>
        <begin position="534"/>
        <end position="543"/>
    </location>
</feature>
<feature type="region of interest" description="Disordered" evidence="1">
    <location>
        <begin position="509"/>
        <end position="584"/>
    </location>
</feature>
<organism evidence="2 3">
    <name type="scientific">Pholiota conissans</name>
    <dbReference type="NCBI Taxonomy" id="109636"/>
    <lineage>
        <taxon>Eukaryota</taxon>
        <taxon>Fungi</taxon>
        <taxon>Dikarya</taxon>
        <taxon>Basidiomycota</taxon>
        <taxon>Agaricomycotina</taxon>
        <taxon>Agaricomycetes</taxon>
        <taxon>Agaricomycetidae</taxon>
        <taxon>Agaricales</taxon>
        <taxon>Agaricineae</taxon>
        <taxon>Strophariaceae</taxon>
        <taxon>Pholiota</taxon>
    </lineage>
</organism>
<keyword evidence="3" id="KW-1185">Reference proteome</keyword>
<evidence type="ECO:0000256" key="1">
    <source>
        <dbReference type="SAM" id="MobiDB-lite"/>
    </source>
</evidence>
<accession>A0A9P5Z1L9</accession>
<gene>
    <name evidence="2" type="ORF">BDN70DRAFT_879192</name>
</gene>
<dbReference type="AlphaFoldDB" id="A0A9P5Z1L9"/>
<feature type="compositionally biased region" description="Acidic residues" evidence="1">
    <location>
        <begin position="424"/>
        <end position="434"/>
    </location>
</feature>
<proteinExistence type="predicted"/>
<feature type="compositionally biased region" description="Acidic residues" evidence="1">
    <location>
        <begin position="187"/>
        <end position="198"/>
    </location>
</feature>
<protein>
    <submittedName>
        <fullName evidence="2">Uncharacterized protein</fullName>
    </submittedName>
</protein>
<feature type="compositionally biased region" description="Low complexity" evidence="1">
    <location>
        <begin position="139"/>
        <end position="153"/>
    </location>
</feature>
<dbReference type="OrthoDB" id="5582146at2759"/>
<comment type="caution">
    <text evidence="2">The sequence shown here is derived from an EMBL/GenBank/DDBJ whole genome shotgun (WGS) entry which is preliminary data.</text>
</comment>
<name>A0A9P5Z1L9_9AGAR</name>
<feature type="compositionally biased region" description="Basic and acidic residues" evidence="1">
    <location>
        <begin position="840"/>
        <end position="849"/>
    </location>
</feature>
<reference evidence="2" key="1">
    <citation type="submission" date="2020-11" db="EMBL/GenBank/DDBJ databases">
        <authorList>
            <consortium name="DOE Joint Genome Institute"/>
            <person name="Ahrendt S."/>
            <person name="Riley R."/>
            <person name="Andreopoulos W."/>
            <person name="Labutti K."/>
            <person name="Pangilinan J."/>
            <person name="Ruiz-Duenas F.J."/>
            <person name="Barrasa J.M."/>
            <person name="Sanchez-Garcia M."/>
            <person name="Camarero S."/>
            <person name="Miyauchi S."/>
            <person name="Serrano A."/>
            <person name="Linde D."/>
            <person name="Babiker R."/>
            <person name="Drula E."/>
            <person name="Ayuso-Fernandez I."/>
            <person name="Pacheco R."/>
            <person name="Padilla G."/>
            <person name="Ferreira P."/>
            <person name="Barriuso J."/>
            <person name="Kellner H."/>
            <person name="Castanera R."/>
            <person name="Alfaro M."/>
            <person name="Ramirez L."/>
            <person name="Pisabarro A.G."/>
            <person name="Kuo A."/>
            <person name="Tritt A."/>
            <person name="Lipzen A."/>
            <person name="He G."/>
            <person name="Yan M."/>
            <person name="Ng V."/>
            <person name="Cullen D."/>
            <person name="Martin F."/>
            <person name="Rosso M.-N."/>
            <person name="Henrissat B."/>
            <person name="Hibbett D."/>
            <person name="Martinez A.T."/>
            <person name="Grigoriev I.V."/>
        </authorList>
    </citation>
    <scope>NUCLEOTIDE SEQUENCE</scope>
    <source>
        <strain evidence="2">CIRM-BRFM 674</strain>
    </source>
</reference>
<feature type="region of interest" description="Disordered" evidence="1">
    <location>
        <begin position="115"/>
        <end position="153"/>
    </location>
</feature>